<sequence>MWRWFRLRRKIRKRRTRKKRKGRRRNQKRKKGDEIGKRALWPCRCSSVTSAVSTPESGICSGALPGTRHRCSAMRILMHAPSCEFPAGWQLLNGGF</sequence>
<keyword evidence="3" id="KW-1185">Reference proteome</keyword>
<dbReference type="AlphaFoldDB" id="A0A7N0TTI9"/>
<feature type="compositionally biased region" description="Basic residues" evidence="1">
    <location>
        <begin position="13"/>
        <end position="30"/>
    </location>
</feature>
<dbReference type="Gramene" id="Kaladp0045s0319.1.v1.1">
    <property type="protein sequence ID" value="Kaladp0045s0319.1.v1.1.CDS.1"/>
    <property type="gene ID" value="Kaladp0045s0319.v1.1"/>
</dbReference>
<reference evidence="2" key="1">
    <citation type="submission" date="2021-01" db="UniProtKB">
        <authorList>
            <consortium name="EnsemblPlants"/>
        </authorList>
    </citation>
    <scope>IDENTIFICATION</scope>
</reference>
<evidence type="ECO:0000256" key="1">
    <source>
        <dbReference type="SAM" id="MobiDB-lite"/>
    </source>
</evidence>
<organism evidence="2 3">
    <name type="scientific">Kalanchoe fedtschenkoi</name>
    <name type="common">Lavender scallops</name>
    <name type="synonym">South American air plant</name>
    <dbReference type="NCBI Taxonomy" id="63787"/>
    <lineage>
        <taxon>Eukaryota</taxon>
        <taxon>Viridiplantae</taxon>
        <taxon>Streptophyta</taxon>
        <taxon>Embryophyta</taxon>
        <taxon>Tracheophyta</taxon>
        <taxon>Spermatophyta</taxon>
        <taxon>Magnoliopsida</taxon>
        <taxon>eudicotyledons</taxon>
        <taxon>Gunneridae</taxon>
        <taxon>Pentapetalae</taxon>
        <taxon>Saxifragales</taxon>
        <taxon>Crassulaceae</taxon>
        <taxon>Kalanchoe</taxon>
    </lineage>
</organism>
<dbReference type="Proteomes" id="UP000594263">
    <property type="component" value="Unplaced"/>
</dbReference>
<name>A0A7N0TTI9_KALFE</name>
<evidence type="ECO:0000313" key="3">
    <source>
        <dbReference type="Proteomes" id="UP000594263"/>
    </source>
</evidence>
<feature type="region of interest" description="Disordered" evidence="1">
    <location>
        <begin position="13"/>
        <end position="35"/>
    </location>
</feature>
<proteinExistence type="predicted"/>
<protein>
    <submittedName>
        <fullName evidence="2">Uncharacterized protein</fullName>
    </submittedName>
</protein>
<accession>A0A7N0TTI9</accession>
<dbReference type="EnsemblPlants" id="Kaladp0045s0319.1.v1.1">
    <property type="protein sequence ID" value="Kaladp0045s0319.1.v1.1.CDS.1"/>
    <property type="gene ID" value="Kaladp0045s0319.v1.1"/>
</dbReference>
<evidence type="ECO:0000313" key="2">
    <source>
        <dbReference type="EnsemblPlants" id="Kaladp0045s0319.1.v1.1.CDS.1"/>
    </source>
</evidence>